<dbReference type="InterPro" id="IPR039877">
    <property type="entry name" value="TMEM131-like"/>
</dbReference>
<evidence type="ECO:0000256" key="3">
    <source>
        <dbReference type="ARBA" id="ARBA00022692"/>
    </source>
</evidence>
<dbReference type="EMBL" id="JAKUCV010001278">
    <property type="protein sequence ID" value="KAJ4847048.1"/>
    <property type="molecule type" value="Genomic_DNA"/>
</dbReference>
<dbReference type="Pfam" id="PF12371">
    <property type="entry name" value="TMEM131_like_N"/>
    <property type="match status" value="1"/>
</dbReference>
<feature type="domain" description="Transmembrane protein 131-like N-terminal" evidence="9">
    <location>
        <begin position="234"/>
        <end position="316"/>
    </location>
</feature>
<evidence type="ECO:0000256" key="5">
    <source>
        <dbReference type="ARBA" id="ARBA00022989"/>
    </source>
</evidence>
<dbReference type="GO" id="GO:0016020">
    <property type="term" value="C:membrane"/>
    <property type="evidence" value="ECO:0007669"/>
    <property type="project" value="UniProtKB-SubCell"/>
</dbReference>
<name>A0A9Q0JMC1_9ROSI</name>
<feature type="compositionally biased region" description="Basic residues" evidence="7">
    <location>
        <begin position="1096"/>
        <end position="1105"/>
    </location>
</feature>
<evidence type="ECO:0000256" key="8">
    <source>
        <dbReference type="SAM" id="Phobius"/>
    </source>
</evidence>
<feature type="compositionally biased region" description="Basic and acidic residues" evidence="7">
    <location>
        <begin position="1012"/>
        <end position="1022"/>
    </location>
</feature>
<evidence type="ECO:0000259" key="11">
    <source>
        <dbReference type="Pfam" id="PF24501"/>
    </source>
</evidence>
<keyword evidence="6 8" id="KW-0472">Membrane</keyword>
<sequence length="1326" mass="144145">MELTITPPPSQQQQQLLLSMRYLRKLFRQIKACHVILVIFCAFFGLYTCEPCLMNGMPKSAENGCESYGDDRGMGFKDIAIADTNLGYAAGNQMTHIESICTDSHSFCFPSTLPGFLSEEQKPNTEAAKYPSGHLDGLSSVGSSEANSWATNKSWSSNYGIFQLLNGRTVSCSLNSREGVDDLSSIPNGSTNQSDLSSCRGPLLTQRSASFRLEKNSEMVKSTSVEVSPSPNVAVSPATLDWGQRHLYVPAIAFLTVENTCNDSILHVYEPFSTNMQFYPCNFSEVLLRPGEVASICFVFLPRWLGKSSAHLILQTSFGGFLVHVKGYAVQSPYDITPLVSLDNLSRGQLIKNLSLFNPSEEILHVKEVSAWVMVSQGNVSRHTEITCSLDNFQESDELSDTNSTSWLAVESGQVSLPLMAMRPHVKWEIGPRSRGTIIEMDFALELEGSIFGAFCMQFSSKDKADTVMLPFEIDLFGRVAYEGVAGLVSVSLEAVMPGDASNADVVAVSLRNGGHHILSVVKITQVAAEEVFQIKYIQGLLLFPGSITRVATVSCSQMLAQLHDSPPELSSINKNCKLVVLTNDSRSPLIEIPCVEIIQICFRYKNNFQFDHKTEGTESGSGGIGSWGSNMQLSSPIKAAEADEFVLGNWKSQGTTDGLSVLDDREILFPMVQVGTHCSKWISVKNPSEQPVVMQLILNSGEIIDECRDTDSSTENPSSGVLIHSKLSKLTKYGFSIAEGGQVEAYVHPYGMASLGPILFHPSNRCGWRSSALVRNNLSGVEWLSLSGFGGSLSLVLLQGSEPVQSIDFDLNLSIPQNISPTNMIFHMEEMAHTCSLPLSKELYAKNMGDLPLEVKRIDVSGGRCGLDGFTVRSCHGFSLAPGESTKLLISYQTDFSTAMVHRDLELALTSGILVIPVRAALPLYMFNLCKKSVFWMRLKRLSAAVIVAVSLMLLLLCCLFPQAIAFWSQDYIYRNEKRSINSGKFSRVAHKHRSSKFSMTSRAESLLRSVGEEKTSEHPVSRYPDGEDSVPKQGIKLQTSTPAVENHNQPEILSFSERDKALSSLLSKSVTVDDRDALDTSQPSNLTVRTGKEKGRRRRRRKGVGAGLAGLLEVASSQSGNSTPSSPLSPSAPTAANRESSPSSDIEARNPFSQVAETAYGKAQVIESAFKSAAVAPKTPLKYWSNNCSPASQEQPSVPSKASSSSVVLPFSTLSSAGGTSTPPTLRCSSPLASTSAIAPHARAPGSKLYDQKNVQEKGGDEYTYDIWGDHFSGLHLGGESKDVTTVKKVAVPSNSNSNSFFVSGPQALMTKMRPESVNCSRAG</sequence>
<dbReference type="PANTHER" id="PTHR22050:SF0">
    <property type="entry name" value="TRANSMEMBRANE PROTEIN 131 HOMOLOG"/>
    <property type="match status" value="1"/>
</dbReference>
<comment type="similarity">
    <text evidence="2">Belongs to the TMEM131 family.</text>
</comment>
<feature type="transmembrane region" description="Helical" evidence="8">
    <location>
        <begin position="943"/>
        <end position="969"/>
    </location>
</feature>
<evidence type="ECO:0000259" key="9">
    <source>
        <dbReference type="Pfam" id="PF12371"/>
    </source>
</evidence>
<keyword evidence="13" id="KW-1185">Reference proteome</keyword>
<evidence type="ECO:0000256" key="4">
    <source>
        <dbReference type="ARBA" id="ARBA00022729"/>
    </source>
</evidence>
<comment type="caution">
    <text evidence="12">The sequence shown here is derived from an EMBL/GenBank/DDBJ whole genome shotgun (WGS) entry which is preliminary data.</text>
</comment>
<feature type="transmembrane region" description="Helical" evidence="8">
    <location>
        <begin position="30"/>
        <end position="47"/>
    </location>
</feature>
<feature type="domain" description="DUF7579" evidence="10">
    <location>
        <begin position="488"/>
        <end position="606"/>
    </location>
</feature>
<evidence type="ECO:0000313" key="13">
    <source>
        <dbReference type="Proteomes" id="UP001141552"/>
    </source>
</evidence>
<comment type="subcellular location">
    <subcellularLocation>
        <location evidence="1">Membrane</location>
        <topology evidence="1">Single-pass type I membrane protein</topology>
    </subcellularLocation>
</comment>
<evidence type="ECO:0000256" key="7">
    <source>
        <dbReference type="SAM" id="MobiDB-lite"/>
    </source>
</evidence>
<evidence type="ECO:0000259" key="10">
    <source>
        <dbReference type="Pfam" id="PF24474"/>
    </source>
</evidence>
<feature type="compositionally biased region" description="Low complexity" evidence="7">
    <location>
        <begin position="1111"/>
        <end position="1138"/>
    </location>
</feature>
<keyword evidence="5 8" id="KW-1133">Transmembrane helix</keyword>
<protein>
    <recommendedName>
        <fullName evidence="14">Transmembrane protein 131-like N-terminal domain-containing protein</fullName>
    </recommendedName>
</protein>
<dbReference type="InterPro" id="IPR056001">
    <property type="entry name" value="DUF7579"/>
</dbReference>
<dbReference type="PANTHER" id="PTHR22050">
    <property type="entry name" value="RW1 PROTEIN HOMOLOG"/>
    <property type="match status" value="1"/>
</dbReference>
<evidence type="ECO:0000256" key="1">
    <source>
        <dbReference type="ARBA" id="ARBA00004479"/>
    </source>
</evidence>
<proteinExistence type="inferred from homology"/>
<dbReference type="Proteomes" id="UP001141552">
    <property type="component" value="Unassembled WGS sequence"/>
</dbReference>
<evidence type="ECO:0000313" key="12">
    <source>
        <dbReference type="EMBL" id="KAJ4847048.1"/>
    </source>
</evidence>
<dbReference type="Pfam" id="PF24474">
    <property type="entry name" value="DUF7579"/>
    <property type="match status" value="1"/>
</dbReference>
<feature type="transmembrane region" description="Helical" evidence="8">
    <location>
        <begin position="908"/>
        <end position="931"/>
    </location>
</feature>
<keyword evidence="4" id="KW-0732">Signal</keyword>
<evidence type="ECO:0000256" key="6">
    <source>
        <dbReference type="ARBA" id="ARBA00023136"/>
    </source>
</evidence>
<accession>A0A9Q0JMC1</accession>
<evidence type="ECO:0008006" key="14">
    <source>
        <dbReference type="Google" id="ProtNLM"/>
    </source>
</evidence>
<feature type="region of interest" description="Disordered" evidence="7">
    <location>
        <begin position="1076"/>
        <end position="1151"/>
    </location>
</feature>
<keyword evidence="3 8" id="KW-0812">Transmembrane</keyword>
<feature type="domain" description="TMEM131L fifth Ig-like" evidence="11">
    <location>
        <begin position="848"/>
        <end position="912"/>
    </location>
</feature>
<dbReference type="InterPro" id="IPR022113">
    <property type="entry name" value="TMEM131L_N"/>
</dbReference>
<feature type="region of interest" description="Disordered" evidence="7">
    <location>
        <begin position="1010"/>
        <end position="1035"/>
    </location>
</feature>
<reference evidence="12" key="2">
    <citation type="journal article" date="2023" name="Plants (Basel)">
        <title>Annotation of the Turnera subulata (Passifloraceae) Draft Genome Reveals the S-Locus Evolved after the Divergence of Turneroideae from Passifloroideae in a Stepwise Manner.</title>
        <authorList>
            <person name="Henning P.M."/>
            <person name="Roalson E.H."/>
            <person name="Mir W."/>
            <person name="McCubbin A.G."/>
            <person name="Shore J.S."/>
        </authorList>
    </citation>
    <scope>NUCLEOTIDE SEQUENCE</scope>
    <source>
        <strain evidence="12">F60SS</strain>
    </source>
</reference>
<dbReference type="OrthoDB" id="168404at2759"/>
<organism evidence="12 13">
    <name type="scientific">Turnera subulata</name>
    <dbReference type="NCBI Taxonomy" id="218843"/>
    <lineage>
        <taxon>Eukaryota</taxon>
        <taxon>Viridiplantae</taxon>
        <taxon>Streptophyta</taxon>
        <taxon>Embryophyta</taxon>
        <taxon>Tracheophyta</taxon>
        <taxon>Spermatophyta</taxon>
        <taxon>Magnoliopsida</taxon>
        <taxon>eudicotyledons</taxon>
        <taxon>Gunneridae</taxon>
        <taxon>Pentapetalae</taxon>
        <taxon>rosids</taxon>
        <taxon>fabids</taxon>
        <taxon>Malpighiales</taxon>
        <taxon>Passifloraceae</taxon>
        <taxon>Turnera</taxon>
    </lineage>
</organism>
<evidence type="ECO:0000256" key="2">
    <source>
        <dbReference type="ARBA" id="ARBA00006682"/>
    </source>
</evidence>
<dbReference type="Pfam" id="PF24501">
    <property type="entry name" value="Ig_TMEM131L_5"/>
    <property type="match status" value="1"/>
</dbReference>
<gene>
    <name evidence="12" type="ORF">Tsubulata_017079</name>
</gene>
<reference evidence="12" key="1">
    <citation type="submission" date="2022-02" db="EMBL/GenBank/DDBJ databases">
        <authorList>
            <person name="Henning P.M."/>
            <person name="McCubbin A.G."/>
            <person name="Shore J.S."/>
        </authorList>
    </citation>
    <scope>NUCLEOTIDE SEQUENCE</scope>
    <source>
        <strain evidence="12">F60SS</strain>
        <tissue evidence="12">Leaves</tissue>
    </source>
</reference>
<dbReference type="InterPro" id="IPR055437">
    <property type="entry name" value="TMEM131L_Ig_5"/>
</dbReference>